<dbReference type="EMBL" id="QZEY01000015">
    <property type="protein sequence ID" value="RJL24444.1"/>
    <property type="molecule type" value="Genomic_DNA"/>
</dbReference>
<dbReference type="Proteomes" id="UP000265768">
    <property type="component" value="Unassembled WGS sequence"/>
</dbReference>
<comment type="caution">
    <text evidence="2">The sequence shown here is derived from an EMBL/GenBank/DDBJ whole genome shotgun (WGS) entry which is preliminary data.</text>
</comment>
<organism evidence="2 3">
    <name type="scientific">Bailinhaonella thermotolerans</name>
    <dbReference type="NCBI Taxonomy" id="1070861"/>
    <lineage>
        <taxon>Bacteria</taxon>
        <taxon>Bacillati</taxon>
        <taxon>Actinomycetota</taxon>
        <taxon>Actinomycetes</taxon>
        <taxon>Streptosporangiales</taxon>
        <taxon>Streptosporangiaceae</taxon>
        <taxon>Bailinhaonella</taxon>
    </lineage>
</organism>
<dbReference type="Gene3D" id="3.20.20.80">
    <property type="entry name" value="Glycosidases"/>
    <property type="match status" value="1"/>
</dbReference>
<dbReference type="AlphaFoldDB" id="A0A3A4ACW9"/>
<name>A0A3A4ACW9_9ACTN</name>
<dbReference type="RefSeq" id="WP_119929820.1">
    <property type="nucleotide sequence ID" value="NZ_QZEY01000015.1"/>
</dbReference>
<feature type="chain" id="PRO_5039231114" evidence="1">
    <location>
        <begin position="29"/>
        <end position="615"/>
    </location>
</feature>
<gene>
    <name evidence="2" type="ORF">D5H75_29400</name>
</gene>
<protein>
    <submittedName>
        <fullName evidence="2">Uncharacterized protein</fullName>
    </submittedName>
</protein>
<reference evidence="2 3" key="1">
    <citation type="submission" date="2018-09" db="EMBL/GenBank/DDBJ databases">
        <title>YIM 75507 draft genome.</title>
        <authorList>
            <person name="Tang S."/>
            <person name="Feng Y."/>
        </authorList>
    </citation>
    <scope>NUCLEOTIDE SEQUENCE [LARGE SCALE GENOMIC DNA]</scope>
    <source>
        <strain evidence="2 3">YIM 75507</strain>
    </source>
</reference>
<evidence type="ECO:0000256" key="1">
    <source>
        <dbReference type="SAM" id="SignalP"/>
    </source>
</evidence>
<evidence type="ECO:0000313" key="3">
    <source>
        <dbReference type="Proteomes" id="UP000265768"/>
    </source>
</evidence>
<dbReference type="OrthoDB" id="4900698at2"/>
<evidence type="ECO:0000313" key="2">
    <source>
        <dbReference type="EMBL" id="RJL24444.1"/>
    </source>
</evidence>
<keyword evidence="1" id="KW-0732">Signal</keyword>
<accession>A0A3A4ACW9</accession>
<keyword evidence="3" id="KW-1185">Reference proteome</keyword>
<feature type="signal peptide" evidence="1">
    <location>
        <begin position="1"/>
        <end position="28"/>
    </location>
</feature>
<sequence length="615" mass="65325">MDTRRRASRFLRITVVAAALGLTLPACGAPADGTVTALRTQAPQVVSPQAAGTPAAAGEPDLPEVERSAAPLVERSAEPESAADPCPARDTRVATPYPITGYWLFPRSDLCETREAVEAIHKIGGDTLITFGPRLSPREVDSRGRPLKDGAVDPEYAGCVEGTRTCHRAAREAAGGKPIRNVFVVQAREDFGPALRRCPGLDRRVENAGRVYHRLLIPAGGGCSGTAYDLVIVWSNGAGTEHLIEEAAAYGMSVFPGLPAAPTLAERPWEPDLAHTRTLSAFTARVLADYRSRYGDSPALAGVYQSFETTLKGKRDTDPVITLYRAQHAVVGSALPGRKILVSPYWDARRDRGFPPGEAGAGFADIAATRAGSPMAIAPQDGRGVGKVGLYLPDEAGERVDPRVAPVVGEVSNEEAYFGSIRDYYRAAGRARDALDGVELWMNLEAMEPTALPGECGAPPRARTTGERVDRQLMVAGPHVEKVVGYAWDPFLRCRSEDGSPPLHAELAAAWDRPIIVSAAERSRGGRPGVEVQGYNLAGATLRLTHLRPGDDAPQAVSAPLAVSAPPSGRPYPAAFQSAWAPVVPDGIDPDRPWARLTAISPAGGASTGSFPLRY</sequence>
<proteinExistence type="predicted"/>